<proteinExistence type="inferred from homology"/>
<gene>
    <name evidence="11" type="ORF">NEDG_00868</name>
</gene>
<feature type="domain" description="Manganese/iron superoxide dismutase C-terminal" evidence="10">
    <location>
        <begin position="102"/>
        <end position="200"/>
    </location>
</feature>
<reference evidence="11 12" key="1">
    <citation type="submission" date="2016-02" db="EMBL/GenBank/DDBJ databases">
        <title>Discovery of a natural microsporidian pathogen with a broad tissue tropism in Caenorhabditis elegans.</title>
        <authorList>
            <person name="Luallen R.J."/>
            <person name="Reinke A.W."/>
            <person name="Tong L."/>
            <person name="Botts M.R."/>
            <person name="Felix M.-A."/>
            <person name="Troemel E.R."/>
        </authorList>
    </citation>
    <scope>NUCLEOTIDE SEQUENCE [LARGE SCALE GENOMIC DNA]</scope>
    <source>
        <strain evidence="11 12">JUm2807</strain>
    </source>
</reference>
<feature type="binding site" evidence="7">
    <location>
        <position position="85"/>
    </location>
    <ligand>
        <name>Mn(2+)</name>
        <dbReference type="ChEBI" id="CHEBI:29035"/>
    </ligand>
</feature>
<dbReference type="Pfam" id="PF00081">
    <property type="entry name" value="Sod_Fe_N"/>
    <property type="match status" value="1"/>
</dbReference>
<protein>
    <recommendedName>
        <fullName evidence="2 8">Superoxide dismutase</fullName>
        <ecNumber evidence="2 8">1.15.1.1</ecNumber>
    </recommendedName>
</protein>
<dbReference type="STRING" id="1805483.A0A177ECR5"/>
<evidence type="ECO:0000256" key="8">
    <source>
        <dbReference type="RuleBase" id="RU000414"/>
    </source>
</evidence>
<dbReference type="InterPro" id="IPR036324">
    <property type="entry name" value="Mn/Fe_SOD_N_sf"/>
</dbReference>
<dbReference type="Gene3D" id="3.55.40.20">
    <property type="entry name" value="Iron/manganese superoxide dismutase, C-terminal domain"/>
    <property type="match status" value="1"/>
</dbReference>
<feature type="binding site" evidence="7">
    <location>
        <position position="40"/>
    </location>
    <ligand>
        <name>Mn(2+)</name>
        <dbReference type="ChEBI" id="CHEBI:29035"/>
    </ligand>
</feature>
<keyword evidence="5 8" id="KW-0560">Oxidoreductase</keyword>
<dbReference type="SUPFAM" id="SSF54719">
    <property type="entry name" value="Fe,Mn superoxide dismutase (SOD), C-terminal domain"/>
    <property type="match status" value="1"/>
</dbReference>
<dbReference type="AlphaFoldDB" id="A0A177ECR5"/>
<keyword evidence="3 7" id="KW-0479">Metal-binding</keyword>
<evidence type="ECO:0000256" key="2">
    <source>
        <dbReference type="ARBA" id="ARBA00012682"/>
    </source>
</evidence>
<evidence type="ECO:0000256" key="5">
    <source>
        <dbReference type="ARBA" id="ARBA00023002"/>
    </source>
</evidence>
<dbReference type="EC" id="1.15.1.1" evidence="2 8"/>
<sequence>MVLEFKTYLEELPKKLERKDLQFTYAEVADVMCEELLMLHFEKLHQGYIDRYNTAIGKMGLSSIGAPKTDEEEALLFNLGGSINHALFWLSFSPHPSSHQASEALTAQVSKDFGSFEELFDRIVALVPKIRGSGWIWLMYHPKSATLALEVTMNQAFPHQGVPLLNIDMWEHAYYLQYKVDKIGYLKKLYAILNWKEASHKLELASQ</sequence>
<feature type="binding site" evidence="7">
    <location>
        <position position="172"/>
    </location>
    <ligand>
        <name>Mn(2+)</name>
        <dbReference type="ChEBI" id="CHEBI:29035"/>
    </ligand>
</feature>
<evidence type="ECO:0000259" key="10">
    <source>
        <dbReference type="Pfam" id="PF02777"/>
    </source>
</evidence>
<dbReference type="Proteomes" id="UP000185944">
    <property type="component" value="Unassembled WGS sequence"/>
</dbReference>
<dbReference type="PANTHER" id="PTHR11404:SF6">
    <property type="entry name" value="SUPEROXIDE DISMUTASE [MN], MITOCHONDRIAL"/>
    <property type="match status" value="1"/>
</dbReference>
<evidence type="ECO:0000256" key="3">
    <source>
        <dbReference type="ARBA" id="ARBA00022723"/>
    </source>
</evidence>
<dbReference type="EMBL" id="LTDL01000040">
    <property type="protein sequence ID" value="OAG29735.1"/>
    <property type="molecule type" value="Genomic_DNA"/>
</dbReference>
<dbReference type="SUPFAM" id="SSF46609">
    <property type="entry name" value="Fe,Mn superoxide dismutase (SOD), N-terminal domain"/>
    <property type="match status" value="1"/>
</dbReference>
<dbReference type="Pfam" id="PF02777">
    <property type="entry name" value="Sod_Fe_C"/>
    <property type="match status" value="1"/>
</dbReference>
<dbReference type="InterPro" id="IPR050265">
    <property type="entry name" value="Fe/Mn_Superoxide_Dismutase"/>
</dbReference>
<evidence type="ECO:0000256" key="1">
    <source>
        <dbReference type="ARBA" id="ARBA00008714"/>
    </source>
</evidence>
<dbReference type="PIRSF" id="PIRSF000349">
    <property type="entry name" value="SODismutase"/>
    <property type="match status" value="1"/>
</dbReference>
<name>A0A177ECR5_9MICR</name>
<evidence type="ECO:0000313" key="11">
    <source>
        <dbReference type="EMBL" id="OAG29735.1"/>
    </source>
</evidence>
<dbReference type="InterPro" id="IPR019831">
    <property type="entry name" value="Mn/Fe_SOD_N"/>
</dbReference>
<dbReference type="GeneID" id="93647218"/>
<evidence type="ECO:0000256" key="7">
    <source>
        <dbReference type="PIRSR" id="PIRSR000349-1"/>
    </source>
</evidence>
<dbReference type="InterPro" id="IPR036314">
    <property type="entry name" value="SOD_C_sf"/>
</dbReference>
<accession>A0A177ECR5</accession>
<comment type="caution">
    <text evidence="11">The sequence shown here is derived from an EMBL/GenBank/DDBJ whole genome shotgun (WGS) entry which is preliminary data.</text>
</comment>
<keyword evidence="12" id="KW-1185">Reference proteome</keyword>
<feature type="domain" description="Manganese/iron superoxide dismutase N-terminal" evidence="9">
    <location>
        <begin position="19"/>
        <end position="92"/>
    </location>
</feature>
<dbReference type="OrthoDB" id="239262at2759"/>
<evidence type="ECO:0000256" key="6">
    <source>
        <dbReference type="ARBA" id="ARBA00049204"/>
    </source>
</evidence>
<evidence type="ECO:0000256" key="4">
    <source>
        <dbReference type="ARBA" id="ARBA00022862"/>
    </source>
</evidence>
<feature type="binding site" evidence="7">
    <location>
        <position position="168"/>
    </location>
    <ligand>
        <name>Mn(2+)</name>
        <dbReference type="ChEBI" id="CHEBI:29035"/>
    </ligand>
</feature>
<comment type="function">
    <text evidence="8">Destroys radicals which are normally produced within the cells and which are toxic to biological systems.</text>
</comment>
<dbReference type="InterPro" id="IPR019832">
    <property type="entry name" value="Mn/Fe_SOD_C"/>
</dbReference>
<evidence type="ECO:0000313" key="12">
    <source>
        <dbReference type="Proteomes" id="UP000185944"/>
    </source>
</evidence>
<organism evidence="11 12">
    <name type="scientific">Nematocida displodere</name>
    <dbReference type="NCBI Taxonomy" id="1805483"/>
    <lineage>
        <taxon>Eukaryota</taxon>
        <taxon>Fungi</taxon>
        <taxon>Fungi incertae sedis</taxon>
        <taxon>Microsporidia</taxon>
        <taxon>Nematocida</taxon>
    </lineage>
</organism>
<evidence type="ECO:0000259" key="9">
    <source>
        <dbReference type="Pfam" id="PF00081"/>
    </source>
</evidence>
<dbReference type="VEuPathDB" id="MicrosporidiaDB:NEDG_00868"/>
<dbReference type="RefSeq" id="XP_067544383.1">
    <property type="nucleotide sequence ID" value="XM_067688286.1"/>
</dbReference>
<comment type="similarity">
    <text evidence="1 8">Belongs to the iron/manganese superoxide dismutase family.</text>
</comment>
<dbReference type="PANTHER" id="PTHR11404">
    <property type="entry name" value="SUPEROXIDE DISMUTASE 2"/>
    <property type="match status" value="1"/>
</dbReference>
<dbReference type="InterPro" id="IPR019833">
    <property type="entry name" value="Mn/Fe_SOD_BS"/>
</dbReference>
<comment type="catalytic activity">
    <reaction evidence="6 8">
        <text>2 superoxide + 2 H(+) = H2O2 + O2</text>
        <dbReference type="Rhea" id="RHEA:20696"/>
        <dbReference type="ChEBI" id="CHEBI:15378"/>
        <dbReference type="ChEBI" id="CHEBI:15379"/>
        <dbReference type="ChEBI" id="CHEBI:16240"/>
        <dbReference type="ChEBI" id="CHEBI:18421"/>
        <dbReference type="EC" id="1.15.1.1"/>
    </reaction>
</comment>
<keyword evidence="4" id="KW-0049">Antioxidant</keyword>
<dbReference type="PROSITE" id="PS00088">
    <property type="entry name" value="SOD_MN"/>
    <property type="match status" value="1"/>
</dbReference>
<dbReference type="GO" id="GO:0030145">
    <property type="term" value="F:manganese ion binding"/>
    <property type="evidence" value="ECO:0007669"/>
    <property type="project" value="TreeGrafter"/>
</dbReference>
<dbReference type="PRINTS" id="PR01703">
    <property type="entry name" value="MNSODISMTASE"/>
</dbReference>
<dbReference type="Gene3D" id="1.10.287.990">
    <property type="entry name" value="Fe,Mn superoxide dismutase (SOD) domain"/>
    <property type="match status" value="1"/>
</dbReference>
<dbReference type="InterPro" id="IPR001189">
    <property type="entry name" value="Mn/Fe_SOD"/>
</dbReference>
<dbReference type="GO" id="GO:0004784">
    <property type="term" value="F:superoxide dismutase activity"/>
    <property type="evidence" value="ECO:0007669"/>
    <property type="project" value="UniProtKB-EC"/>
</dbReference>